<feature type="compositionally biased region" description="Polar residues" evidence="1">
    <location>
        <begin position="16"/>
        <end position="33"/>
    </location>
</feature>
<dbReference type="PROSITE" id="PS00018">
    <property type="entry name" value="EF_HAND_1"/>
    <property type="match status" value="1"/>
</dbReference>
<dbReference type="PANTHER" id="PTHR31323:SF1">
    <property type="entry name" value="MECHANOSENSITIVE ION CHANNEL PROTEIN"/>
    <property type="match status" value="1"/>
</dbReference>
<dbReference type="InterPro" id="IPR006685">
    <property type="entry name" value="MscS_channel_2nd"/>
</dbReference>
<sequence>MVVSNTFNFYPDTPTRPLTSDSRQHITAPSYSSMDAKKGAVEVNEIPLNQIPSSPPPSEKPLAKSETLRRSQELARPKRKPKPRPFDRVGRSCSDQSIVIKGTIIAAVTAIPFVVFLLIALFAFPSKTPVGEKDLGVTLVRLAKWLLVSWGSFIGLLYCGRIVAMFAAYLCTLSSASYRFRGLARECCLRLTLMLWAGVGYAIMPNMFNHSHLNSGTVKAKATDWVNNLRRAFMFLIIAFAIIFVQGVLLELIKIQYIEGFIGPRAEKASNELEVIKDLNNLVDRHISSDDISILTKLFNKLFLPTNSNDLYYIISRGEGDEEKWNEYAANIWSSITNGRTFLTMSDLSQQLIAMNRDPERGRDLFLQLDESCDGQITEDEVTRLVHRIGLMLNRRTQAMTGIQRLMQKLEIVLTILVLGLIVFLYVQFFEQDYAKNIGSLWTGIVGLAFAFSGAVSEFVNSSVFCFGKHPYDIGDFVELKGKKFIVSNIFLTHTNFEQVQNEHVRGLATQISHAALATEPIINWTRTVEDATRRHAKAEDESGARDVQRNDHVAELVTAKLEHLRGSEVKVKGE</sequence>
<feature type="transmembrane region" description="Helical" evidence="2">
    <location>
        <begin position="145"/>
        <end position="171"/>
    </location>
</feature>
<evidence type="ECO:0000256" key="2">
    <source>
        <dbReference type="SAM" id="Phobius"/>
    </source>
</evidence>
<organism evidence="4 5">
    <name type="scientific">Lithohypha guttulata</name>
    <dbReference type="NCBI Taxonomy" id="1690604"/>
    <lineage>
        <taxon>Eukaryota</taxon>
        <taxon>Fungi</taxon>
        <taxon>Dikarya</taxon>
        <taxon>Ascomycota</taxon>
        <taxon>Pezizomycotina</taxon>
        <taxon>Eurotiomycetes</taxon>
        <taxon>Chaetothyriomycetidae</taxon>
        <taxon>Chaetothyriales</taxon>
        <taxon>Trichomeriaceae</taxon>
        <taxon>Lithohypha</taxon>
    </lineage>
</organism>
<dbReference type="AlphaFoldDB" id="A0AAN7Y7Y9"/>
<evidence type="ECO:0000259" key="3">
    <source>
        <dbReference type="PROSITE" id="PS50222"/>
    </source>
</evidence>
<comment type="caution">
    <text evidence="4">The sequence shown here is derived from an EMBL/GenBank/DDBJ whole genome shotgun (WGS) entry which is preliminary data.</text>
</comment>
<proteinExistence type="predicted"/>
<keyword evidence="2" id="KW-0812">Transmembrane</keyword>
<dbReference type="EMBL" id="JAVRRJ010000002">
    <property type="protein sequence ID" value="KAK5088543.1"/>
    <property type="molecule type" value="Genomic_DNA"/>
</dbReference>
<feature type="transmembrane region" description="Helical" evidence="2">
    <location>
        <begin position="232"/>
        <end position="253"/>
    </location>
</feature>
<feature type="transmembrane region" description="Helical" evidence="2">
    <location>
        <begin position="410"/>
        <end position="429"/>
    </location>
</feature>
<dbReference type="InterPro" id="IPR058650">
    <property type="entry name" value="Msy1/2-like"/>
</dbReference>
<feature type="region of interest" description="Disordered" evidence="1">
    <location>
        <begin position="1"/>
        <end position="90"/>
    </location>
</feature>
<evidence type="ECO:0000256" key="1">
    <source>
        <dbReference type="SAM" id="MobiDB-lite"/>
    </source>
</evidence>
<name>A0AAN7Y7Y9_9EURO</name>
<dbReference type="GO" id="GO:0016020">
    <property type="term" value="C:membrane"/>
    <property type="evidence" value="ECO:0007669"/>
    <property type="project" value="InterPro"/>
</dbReference>
<feature type="compositionally biased region" description="Basic and acidic residues" evidence="1">
    <location>
        <begin position="61"/>
        <end position="76"/>
    </location>
</feature>
<feature type="transmembrane region" description="Helical" evidence="2">
    <location>
        <begin position="441"/>
        <end position="460"/>
    </location>
</feature>
<feature type="transmembrane region" description="Helical" evidence="2">
    <location>
        <begin position="183"/>
        <end position="204"/>
    </location>
</feature>
<dbReference type="GO" id="GO:0005509">
    <property type="term" value="F:calcium ion binding"/>
    <property type="evidence" value="ECO:0007669"/>
    <property type="project" value="InterPro"/>
</dbReference>
<keyword evidence="2" id="KW-0472">Membrane</keyword>
<protein>
    <recommendedName>
        <fullName evidence="3">EF-hand domain-containing protein</fullName>
    </recommendedName>
</protein>
<keyword evidence="2" id="KW-1133">Transmembrane helix</keyword>
<dbReference type="PROSITE" id="PS50222">
    <property type="entry name" value="EF_HAND_2"/>
    <property type="match status" value="1"/>
</dbReference>
<feature type="transmembrane region" description="Helical" evidence="2">
    <location>
        <begin position="98"/>
        <end position="125"/>
    </location>
</feature>
<dbReference type="Proteomes" id="UP001309876">
    <property type="component" value="Unassembled WGS sequence"/>
</dbReference>
<feature type="domain" description="EF-hand" evidence="3">
    <location>
        <begin position="357"/>
        <end position="392"/>
    </location>
</feature>
<dbReference type="Pfam" id="PF00924">
    <property type="entry name" value="MS_channel_2nd"/>
    <property type="match status" value="1"/>
</dbReference>
<dbReference type="Pfam" id="PF25886">
    <property type="entry name" value="Msy1"/>
    <property type="match status" value="1"/>
</dbReference>
<reference evidence="4 5" key="1">
    <citation type="submission" date="2023-08" db="EMBL/GenBank/DDBJ databases">
        <title>Black Yeasts Isolated from many extreme environments.</title>
        <authorList>
            <person name="Coleine C."/>
            <person name="Stajich J.E."/>
            <person name="Selbmann L."/>
        </authorList>
    </citation>
    <scope>NUCLEOTIDE SEQUENCE [LARGE SCALE GENOMIC DNA]</scope>
    <source>
        <strain evidence="4 5">CCFEE 5910</strain>
    </source>
</reference>
<dbReference type="InterPro" id="IPR002048">
    <property type="entry name" value="EF_hand_dom"/>
</dbReference>
<accession>A0AAN7Y7Y9</accession>
<evidence type="ECO:0000313" key="5">
    <source>
        <dbReference type="Proteomes" id="UP001309876"/>
    </source>
</evidence>
<dbReference type="GO" id="GO:0006874">
    <property type="term" value="P:intracellular calcium ion homeostasis"/>
    <property type="evidence" value="ECO:0007669"/>
    <property type="project" value="TreeGrafter"/>
</dbReference>
<evidence type="ECO:0000313" key="4">
    <source>
        <dbReference type="EMBL" id="KAK5088543.1"/>
    </source>
</evidence>
<keyword evidence="5" id="KW-1185">Reference proteome</keyword>
<gene>
    <name evidence="4" type="ORF">LTR05_002763</name>
</gene>
<dbReference type="PANTHER" id="PTHR31323">
    <property type="entry name" value="MECHANOSENSITIVE ION CHANNEL PROTEIN MSY2"/>
    <property type="match status" value="1"/>
</dbReference>
<dbReference type="InterPro" id="IPR018247">
    <property type="entry name" value="EF_Hand_1_Ca_BS"/>
</dbReference>
<dbReference type="GO" id="GO:0005262">
    <property type="term" value="F:calcium channel activity"/>
    <property type="evidence" value="ECO:0007669"/>
    <property type="project" value="TreeGrafter"/>
</dbReference>